<dbReference type="Pfam" id="PF00196">
    <property type="entry name" value="GerE"/>
    <property type="match status" value="1"/>
</dbReference>
<comment type="function">
    <text evidence="6">May play the central regulatory role in sporulation. It may be an element of the effector pathway responsible for the activation of sporulation genes in response to nutritional stress. Spo0A may act in concert with spo0H (a sigma factor) to control the expression of some genes that are critical to the sporulation process.</text>
</comment>
<dbReference type="CDD" id="cd06170">
    <property type="entry name" value="LuxR_C_like"/>
    <property type="match status" value="1"/>
</dbReference>
<comment type="caution">
    <text evidence="10">The sequence shown here is derived from an EMBL/GenBank/DDBJ whole genome shotgun (WGS) entry which is preliminary data.</text>
</comment>
<evidence type="ECO:0000259" key="8">
    <source>
        <dbReference type="PROSITE" id="PS50043"/>
    </source>
</evidence>
<dbReference type="PANTHER" id="PTHR43214">
    <property type="entry name" value="TWO-COMPONENT RESPONSE REGULATOR"/>
    <property type="match status" value="1"/>
</dbReference>
<evidence type="ECO:0000256" key="5">
    <source>
        <dbReference type="ARBA" id="ARBA00023163"/>
    </source>
</evidence>
<evidence type="ECO:0000256" key="3">
    <source>
        <dbReference type="ARBA" id="ARBA00023015"/>
    </source>
</evidence>
<dbReference type="PRINTS" id="PR00038">
    <property type="entry name" value="HTHLUXR"/>
</dbReference>
<evidence type="ECO:0000313" key="10">
    <source>
        <dbReference type="EMBL" id="MBD7911562.1"/>
    </source>
</evidence>
<dbReference type="InterPro" id="IPR001789">
    <property type="entry name" value="Sig_transdc_resp-reg_receiver"/>
</dbReference>
<dbReference type="Pfam" id="PF00072">
    <property type="entry name" value="Response_reg"/>
    <property type="match status" value="1"/>
</dbReference>
<reference evidence="10 11" key="1">
    <citation type="submission" date="2020-08" db="EMBL/GenBank/DDBJ databases">
        <title>A Genomic Blueprint of the Chicken Gut Microbiome.</title>
        <authorList>
            <person name="Gilroy R."/>
            <person name="Ravi A."/>
            <person name="Getino M."/>
            <person name="Pursley I."/>
            <person name="Horton D.L."/>
            <person name="Alikhan N.-F."/>
            <person name="Baker D."/>
            <person name="Gharbi K."/>
            <person name="Hall N."/>
            <person name="Watson M."/>
            <person name="Adriaenssens E.M."/>
            <person name="Foster-Nyarko E."/>
            <person name="Jarju S."/>
            <person name="Secka A."/>
            <person name="Antonio M."/>
            <person name="Oren A."/>
            <person name="Chaudhuri R."/>
            <person name="La Ragione R.M."/>
            <person name="Hildebrand F."/>
            <person name="Pallen M.J."/>
        </authorList>
    </citation>
    <scope>NUCLEOTIDE SEQUENCE [LARGE SCALE GENOMIC DNA]</scope>
    <source>
        <strain evidence="10 11">Sa3CVN1</strain>
    </source>
</reference>
<keyword evidence="5" id="KW-0804">Transcription</keyword>
<dbReference type="RefSeq" id="WP_143315174.1">
    <property type="nucleotide sequence ID" value="NZ_JACSRA010000012.1"/>
</dbReference>
<dbReference type="PROSITE" id="PS50043">
    <property type="entry name" value="HTH_LUXR_2"/>
    <property type="match status" value="1"/>
</dbReference>
<evidence type="ECO:0000256" key="1">
    <source>
        <dbReference type="ARBA" id="ARBA00018672"/>
    </source>
</evidence>
<evidence type="ECO:0000256" key="6">
    <source>
        <dbReference type="ARBA" id="ARBA00024867"/>
    </source>
</evidence>
<protein>
    <recommendedName>
        <fullName evidence="1">Stage 0 sporulation protein A homolog</fullName>
    </recommendedName>
</protein>
<dbReference type="SUPFAM" id="SSF46894">
    <property type="entry name" value="C-terminal effector domain of the bipartite response regulators"/>
    <property type="match status" value="1"/>
</dbReference>
<dbReference type="InterPro" id="IPR000792">
    <property type="entry name" value="Tscrpt_reg_LuxR_C"/>
</dbReference>
<dbReference type="EMBL" id="JACSRA010000012">
    <property type="protein sequence ID" value="MBD7911562.1"/>
    <property type="molecule type" value="Genomic_DNA"/>
</dbReference>
<evidence type="ECO:0000256" key="4">
    <source>
        <dbReference type="ARBA" id="ARBA00023125"/>
    </source>
</evidence>
<dbReference type="Proteomes" id="UP000627781">
    <property type="component" value="Unassembled WGS sequence"/>
</dbReference>
<evidence type="ECO:0000256" key="7">
    <source>
        <dbReference type="PROSITE-ProRule" id="PRU00169"/>
    </source>
</evidence>
<dbReference type="SMART" id="SM00421">
    <property type="entry name" value="HTH_LUXR"/>
    <property type="match status" value="1"/>
</dbReference>
<evidence type="ECO:0000259" key="9">
    <source>
        <dbReference type="PROSITE" id="PS50110"/>
    </source>
</evidence>
<dbReference type="SMART" id="SM00448">
    <property type="entry name" value="REC"/>
    <property type="match status" value="1"/>
</dbReference>
<dbReference type="PANTHER" id="PTHR43214:SF40">
    <property type="entry name" value="TRANSCRIPTIONAL REGULATORY PROTEIN LNRK"/>
    <property type="match status" value="1"/>
</dbReference>
<dbReference type="InterPro" id="IPR011006">
    <property type="entry name" value="CheY-like_superfamily"/>
</dbReference>
<name>A0ABR8PTR2_9CLOT</name>
<dbReference type="InterPro" id="IPR039420">
    <property type="entry name" value="WalR-like"/>
</dbReference>
<evidence type="ECO:0000313" key="11">
    <source>
        <dbReference type="Proteomes" id="UP000627781"/>
    </source>
</evidence>
<dbReference type="InterPro" id="IPR058245">
    <property type="entry name" value="NreC/VraR/RcsB-like_REC"/>
</dbReference>
<feature type="domain" description="HTH luxR-type" evidence="8">
    <location>
        <begin position="140"/>
        <end position="206"/>
    </location>
</feature>
<organism evidence="10 11">
    <name type="scientific">Clostridium cibarium</name>
    <dbReference type="NCBI Taxonomy" id="2762247"/>
    <lineage>
        <taxon>Bacteria</taxon>
        <taxon>Bacillati</taxon>
        <taxon>Bacillota</taxon>
        <taxon>Clostridia</taxon>
        <taxon>Eubacteriales</taxon>
        <taxon>Clostridiaceae</taxon>
        <taxon>Clostridium</taxon>
    </lineage>
</organism>
<evidence type="ECO:0000256" key="2">
    <source>
        <dbReference type="ARBA" id="ARBA00022553"/>
    </source>
</evidence>
<dbReference type="Gene3D" id="3.40.50.2300">
    <property type="match status" value="1"/>
</dbReference>
<accession>A0ABR8PTR2</accession>
<keyword evidence="4" id="KW-0238">DNA-binding</keyword>
<keyword evidence="11" id="KW-1185">Reference proteome</keyword>
<gene>
    <name evidence="10" type="ORF">H9661_09355</name>
</gene>
<feature type="domain" description="Response regulatory" evidence="9">
    <location>
        <begin position="4"/>
        <end position="119"/>
    </location>
</feature>
<keyword evidence="3" id="KW-0805">Transcription regulation</keyword>
<sequence>MSIKVVICDDDSLIRESLKILIPLKGDIEIVGEASNGQECIDICKSKEVDVALVDIRMPEVNGVEAVKEITKRTNTKCLVLTTFDEEDYINEAISYGAKGYILKNNSPEQIANSIVSVYNNTIVMNENILGKIQGKTSEPKISKYDFTDREIDIIKAISEGLSNKEISKKLYISEGTIRNYITGILDKTGLEHRTAIAVNYLKGNL</sequence>
<dbReference type="InterPro" id="IPR016032">
    <property type="entry name" value="Sig_transdc_resp-reg_C-effctor"/>
</dbReference>
<dbReference type="CDD" id="cd17535">
    <property type="entry name" value="REC_NarL-like"/>
    <property type="match status" value="1"/>
</dbReference>
<feature type="modified residue" description="4-aspartylphosphate" evidence="7">
    <location>
        <position position="55"/>
    </location>
</feature>
<dbReference type="PROSITE" id="PS50110">
    <property type="entry name" value="RESPONSE_REGULATORY"/>
    <property type="match status" value="1"/>
</dbReference>
<dbReference type="SUPFAM" id="SSF52172">
    <property type="entry name" value="CheY-like"/>
    <property type="match status" value="1"/>
</dbReference>
<keyword evidence="2 7" id="KW-0597">Phosphoprotein</keyword>
<proteinExistence type="predicted"/>